<dbReference type="SUPFAM" id="SSF53850">
    <property type="entry name" value="Periplasmic binding protein-like II"/>
    <property type="match status" value="1"/>
</dbReference>
<dbReference type="Proteomes" id="UP000622533">
    <property type="component" value="Unassembled WGS sequence"/>
</dbReference>
<comment type="similarity">
    <text evidence="1">Belongs to the PstS family.</text>
</comment>
<evidence type="ECO:0000313" key="4">
    <source>
        <dbReference type="EMBL" id="MBE9025925.1"/>
    </source>
</evidence>
<dbReference type="PANTHER" id="PTHR42996">
    <property type="entry name" value="PHOSPHATE-BINDING PROTEIN PSTS"/>
    <property type="match status" value="1"/>
</dbReference>
<dbReference type="AlphaFoldDB" id="A0A8J6ZRV9"/>
<dbReference type="InterPro" id="IPR024370">
    <property type="entry name" value="PBP_domain"/>
</dbReference>
<dbReference type="Pfam" id="PF12849">
    <property type="entry name" value="PBP_like_2"/>
    <property type="match status" value="1"/>
</dbReference>
<accession>A0A8J6ZRV9</accession>
<feature type="compositionally biased region" description="Polar residues" evidence="2">
    <location>
        <begin position="465"/>
        <end position="478"/>
    </location>
</feature>
<dbReference type="EMBL" id="JADEXS010000505">
    <property type="protein sequence ID" value="MBE9025925.1"/>
    <property type="molecule type" value="Genomic_DNA"/>
</dbReference>
<evidence type="ECO:0000259" key="3">
    <source>
        <dbReference type="Pfam" id="PF12849"/>
    </source>
</evidence>
<dbReference type="InterPro" id="IPR050962">
    <property type="entry name" value="Phosphate-bind_PstS"/>
</dbReference>
<dbReference type="Gene3D" id="3.40.190.10">
    <property type="entry name" value="Periplasmic binding protein-like II"/>
    <property type="match status" value="2"/>
</dbReference>
<evidence type="ECO:0000313" key="5">
    <source>
        <dbReference type="Proteomes" id="UP000622533"/>
    </source>
</evidence>
<proteinExistence type="inferred from homology"/>
<gene>
    <name evidence="4" type="ORF">IQ276_26965</name>
</gene>
<keyword evidence="5" id="KW-1185">Reference proteome</keyword>
<sequence>MAFDRQSNKLTSSVSVLAITISLVAAQSATQKSLAQFATSPAPTGVTPINGAGASTVNTLFVGTGLNSAGQPNPCPFGPKGSWFNVFGVGNTGTTNPSPLNADVTSVGADTCPVGTYGPVVNNDTFRYASVGSGAGISAFFTPPGTPTVVVVPSRPTPDNNTNIVSAISFAATDDPLAGTQIEQVAAGTATQRTGGGKAIQVPVVGVGITLSYNRTGLTIPAAGLKFSRNTYCGILNGSIVNWNDSRIRNDNGGAVIAVNLPIRVVRRSDSSGSTFVLSTHLNTVCQTAVDPTLPVPGLTPGVKSTSVWNRGVGSVSTSGTVPPAPPANTVVWPASFLSASGGGGVATTIANTQGAIGYVDSATRLARSLPAALLQNKSNSYIGPTTTGIQNALSVGTIVKYGTAPNNRLIRIDNLANTTNSTAYPISTVTYTLFYDAYQNTTTGNLIASHIRTLINWALADSTQPVPPATNSSNPTPDQIAINRGYAPLPNNIKTVARTVVNTCVNTATGPSPCTP</sequence>
<feature type="region of interest" description="Disordered" evidence="2">
    <location>
        <begin position="465"/>
        <end position="485"/>
    </location>
</feature>
<dbReference type="RefSeq" id="WP_193921331.1">
    <property type="nucleotide sequence ID" value="NZ_JADEXS020000001.1"/>
</dbReference>
<feature type="domain" description="PBP" evidence="3">
    <location>
        <begin position="92"/>
        <end position="462"/>
    </location>
</feature>
<evidence type="ECO:0000256" key="1">
    <source>
        <dbReference type="ARBA" id="ARBA00008725"/>
    </source>
</evidence>
<organism evidence="4 5">
    <name type="scientific">Desmonostoc muscorum LEGE 12446</name>
    <dbReference type="NCBI Taxonomy" id="1828758"/>
    <lineage>
        <taxon>Bacteria</taxon>
        <taxon>Bacillati</taxon>
        <taxon>Cyanobacteriota</taxon>
        <taxon>Cyanophyceae</taxon>
        <taxon>Nostocales</taxon>
        <taxon>Nostocaceae</taxon>
        <taxon>Desmonostoc</taxon>
    </lineage>
</organism>
<reference evidence="4" key="1">
    <citation type="submission" date="2020-10" db="EMBL/GenBank/DDBJ databases">
        <authorList>
            <person name="Castelo-Branco R."/>
            <person name="Eusebio N."/>
            <person name="Adriana R."/>
            <person name="Vieira A."/>
            <person name="Brugerolle De Fraissinette N."/>
            <person name="Rezende De Castro R."/>
            <person name="Schneider M.P."/>
            <person name="Vasconcelos V."/>
            <person name="Leao P.N."/>
        </authorList>
    </citation>
    <scope>NUCLEOTIDE SEQUENCE</scope>
    <source>
        <strain evidence="4">LEGE 12446</strain>
    </source>
</reference>
<comment type="caution">
    <text evidence="4">The sequence shown here is derived from an EMBL/GenBank/DDBJ whole genome shotgun (WGS) entry which is preliminary data.</text>
</comment>
<dbReference type="PANTHER" id="PTHR42996:SF1">
    <property type="entry name" value="PHOSPHATE-BINDING PROTEIN PSTS"/>
    <property type="match status" value="1"/>
</dbReference>
<name>A0A8J6ZRV9_DESMC</name>
<protein>
    <submittedName>
        <fullName evidence="4">Substrate-binding domain-containing protein</fullName>
    </submittedName>
</protein>
<evidence type="ECO:0000256" key="2">
    <source>
        <dbReference type="SAM" id="MobiDB-lite"/>
    </source>
</evidence>